<dbReference type="OrthoDB" id="9795402at2"/>
<accession>A0A0H0XSP4</accession>
<name>A0A0H0XSP4_9SPHN</name>
<keyword evidence="3" id="KW-1185">Reference proteome</keyword>
<dbReference type="STRING" id="874156.GCA_001021555_00060"/>
<gene>
    <name evidence="2" type="ORF">AAV99_06055</name>
</gene>
<feature type="domain" description="YgjP-like metallopeptidase" evidence="1">
    <location>
        <begin position="34"/>
        <end position="234"/>
    </location>
</feature>
<dbReference type="RefSeq" id="WP_047092901.1">
    <property type="nucleotide sequence ID" value="NZ_LBHU01000001.1"/>
</dbReference>
<dbReference type="InterPro" id="IPR053136">
    <property type="entry name" value="UTP_pyrophosphatase-like"/>
</dbReference>
<evidence type="ECO:0000313" key="3">
    <source>
        <dbReference type="Proteomes" id="UP000053455"/>
    </source>
</evidence>
<sequence>MIDWLRDDHRDPSVEVAGQPLPIIIRRHARSKRLTMRMAPDGGELRITMPTWGRTRDALEFANARLGWIEQQLAKVPQQIELGDGTVLPFSGRDLTIRWQDGGPRKVRREDDVLLVGGPRDRLATRVQRWFESQALHIMRQDLTFYCERAGLAVPELRLSRAQRRWGSCTGERDSGRCIRINWRLVMAPDHVRRSVVAHEVTHLVHFDHSPAFYYLLERVFEDEISAADVWLKDKGRTLYAVFG</sequence>
<dbReference type="CDD" id="cd07344">
    <property type="entry name" value="M48_yhfN_like"/>
    <property type="match status" value="1"/>
</dbReference>
<dbReference type="Proteomes" id="UP000053455">
    <property type="component" value="Unassembled WGS sequence"/>
</dbReference>
<dbReference type="PANTHER" id="PTHR30399">
    <property type="entry name" value="UNCHARACTERIZED PROTEIN YGJP"/>
    <property type="match status" value="1"/>
</dbReference>
<dbReference type="PANTHER" id="PTHR30399:SF1">
    <property type="entry name" value="UTP PYROPHOSPHATASE"/>
    <property type="match status" value="1"/>
</dbReference>
<organism evidence="2 3">
    <name type="scientific">Aurantiacibacter marinus</name>
    <dbReference type="NCBI Taxonomy" id="874156"/>
    <lineage>
        <taxon>Bacteria</taxon>
        <taxon>Pseudomonadati</taxon>
        <taxon>Pseudomonadota</taxon>
        <taxon>Alphaproteobacteria</taxon>
        <taxon>Sphingomonadales</taxon>
        <taxon>Erythrobacteraceae</taxon>
        <taxon>Aurantiacibacter</taxon>
    </lineage>
</organism>
<proteinExistence type="predicted"/>
<dbReference type="AlphaFoldDB" id="A0A0H0XSP4"/>
<evidence type="ECO:0000259" key="1">
    <source>
        <dbReference type="Pfam" id="PF01863"/>
    </source>
</evidence>
<dbReference type="Pfam" id="PF01863">
    <property type="entry name" value="YgjP-like"/>
    <property type="match status" value="1"/>
</dbReference>
<protein>
    <submittedName>
        <fullName evidence="2">Metal-dependent hydrolase</fullName>
    </submittedName>
</protein>
<dbReference type="GO" id="GO:0016787">
    <property type="term" value="F:hydrolase activity"/>
    <property type="evidence" value="ECO:0007669"/>
    <property type="project" value="UniProtKB-KW"/>
</dbReference>
<dbReference type="InterPro" id="IPR002725">
    <property type="entry name" value="YgjP-like_metallopeptidase"/>
</dbReference>
<reference evidence="2 3" key="1">
    <citation type="submission" date="2015-04" db="EMBL/GenBank/DDBJ databases">
        <title>The draft genome sequence of Erythrobacter marinus HWDM-33.</title>
        <authorList>
            <person name="Zhuang L."/>
            <person name="Liu Y."/>
            <person name="Shao Z."/>
        </authorList>
    </citation>
    <scope>NUCLEOTIDE SEQUENCE [LARGE SCALE GENOMIC DNA]</scope>
    <source>
        <strain evidence="2 3">HWDM-33</strain>
    </source>
</reference>
<dbReference type="Gene3D" id="3.30.2010.10">
    <property type="entry name" value="Metalloproteases ('zincins'), catalytic domain"/>
    <property type="match status" value="1"/>
</dbReference>
<dbReference type="PATRIC" id="fig|874156.12.peg.1254"/>
<evidence type="ECO:0000313" key="2">
    <source>
        <dbReference type="EMBL" id="KLI65026.1"/>
    </source>
</evidence>
<dbReference type="EMBL" id="LBHU01000001">
    <property type="protein sequence ID" value="KLI65026.1"/>
    <property type="molecule type" value="Genomic_DNA"/>
</dbReference>
<keyword evidence="2" id="KW-0378">Hydrolase</keyword>
<comment type="caution">
    <text evidence="2">The sequence shown here is derived from an EMBL/GenBank/DDBJ whole genome shotgun (WGS) entry which is preliminary data.</text>
</comment>